<evidence type="ECO:0000313" key="3">
    <source>
        <dbReference type="Proteomes" id="UP001632037"/>
    </source>
</evidence>
<evidence type="ECO:0008006" key="4">
    <source>
        <dbReference type="Google" id="ProtNLM"/>
    </source>
</evidence>
<feature type="region of interest" description="Disordered" evidence="1">
    <location>
        <begin position="306"/>
        <end position="351"/>
    </location>
</feature>
<name>A0ABD3G495_9STRA</name>
<dbReference type="EMBL" id="JBIMZQ010000002">
    <property type="protein sequence ID" value="KAL3673948.1"/>
    <property type="molecule type" value="Genomic_DNA"/>
</dbReference>
<protein>
    <recommendedName>
        <fullName evidence="4">Mediator complex subunit 15 KIX domain-containing protein</fullName>
    </recommendedName>
</protein>
<feature type="compositionally biased region" description="Basic and acidic residues" evidence="1">
    <location>
        <begin position="342"/>
        <end position="351"/>
    </location>
</feature>
<reference evidence="2 3" key="1">
    <citation type="submission" date="2024-09" db="EMBL/GenBank/DDBJ databases">
        <title>Genome sequencing and assembly of Phytophthora oleae, isolate VK10A, causative agent of rot of olive drupes.</title>
        <authorList>
            <person name="Conti Taguali S."/>
            <person name="Riolo M."/>
            <person name="La Spada F."/>
            <person name="Cacciola S.O."/>
            <person name="Dionisio G."/>
        </authorList>
    </citation>
    <scope>NUCLEOTIDE SEQUENCE [LARGE SCALE GENOMIC DNA]</scope>
    <source>
        <strain evidence="2 3">VK10A</strain>
    </source>
</reference>
<feature type="compositionally biased region" description="Basic residues" evidence="1">
    <location>
        <begin position="203"/>
        <end position="212"/>
    </location>
</feature>
<dbReference type="AlphaFoldDB" id="A0ABD3G495"/>
<evidence type="ECO:0000256" key="1">
    <source>
        <dbReference type="SAM" id="MobiDB-lite"/>
    </source>
</evidence>
<accession>A0ABD3G495</accession>
<sequence length="351" mass="38430">MSRQEHEGRASAARGELLLTARFRLQQPLATIDGADANYTPHNDQVDIMGDQVARSEGTSASSTQEQDHQPSNRSSEDRNWSARIRASITRLMEVGISLDQKSYAQSTEKRKASEVEEAFHAKVDQLEVATQAAHKEYSERLKTVYSASTAKKMRLTSKESPAKTAETSVSRRSSEALETLVVAAATQQVNGPGASVKTSASKAKKTRRSIRRQNSPFVGEETGTERSPVQVHDPALTEAVDKLADKLTQLLGQLQTTSDTATAEPILAAAAAIALEATEMRRSQDVAMARMAEIEEHRQQIMQGLLEYEKRKEKQEMDEESKEGASGAFESRVSSSPPQDDDSKVDGKPT</sequence>
<feature type="region of interest" description="Disordered" evidence="1">
    <location>
        <begin position="32"/>
        <end position="82"/>
    </location>
</feature>
<organism evidence="2 3">
    <name type="scientific">Phytophthora oleae</name>
    <dbReference type="NCBI Taxonomy" id="2107226"/>
    <lineage>
        <taxon>Eukaryota</taxon>
        <taxon>Sar</taxon>
        <taxon>Stramenopiles</taxon>
        <taxon>Oomycota</taxon>
        <taxon>Peronosporomycetes</taxon>
        <taxon>Peronosporales</taxon>
        <taxon>Peronosporaceae</taxon>
        <taxon>Phytophthora</taxon>
    </lineage>
</organism>
<feature type="compositionally biased region" description="Basic and acidic residues" evidence="1">
    <location>
        <begin position="66"/>
        <end position="81"/>
    </location>
</feature>
<keyword evidence="3" id="KW-1185">Reference proteome</keyword>
<feature type="region of interest" description="Disordered" evidence="1">
    <location>
        <begin position="192"/>
        <end position="231"/>
    </location>
</feature>
<gene>
    <name evidence="2" type="ORF">V7S43_001635</name>
</gene>
<proteinExistence type="predicted"/>
<evidence type="ECO:0000313" key="2">
    <source>
        <dbReference type="EMBL" id="KAL3673948.1"/>
    </source>
</evidence>
<dbReference type="Proteomes" id="UP001632037">
    <property type="component" value="Unassembled WGS sequence"/>
</dbReference>
<comment type="caution">
    <text evidence="2">The sequence shown here is derived from an EMBL/GenBank/DDBJ whole genome shotgun (WGS) entry which is preliminary data.</text>
</comment>